<dbReference type="SUPFAM" id="SSF49373">
    <property type="entry name" value="Invasin/intimin cell-adhesion fragments"/>
    <property type="match status" value="1"/>
</dbReference>
<sequence>MKKNKLYLMYIALATSLTSQVSCLKAPDFGGMKSEVEVPNGAVNYFKNDMDFDFDGGSKIVAFSANLRWSMEKTNTQNGVDWLTIDPTVGGSGNSKVTFTAAENNTYEDRNMVVRFICGDTIRNIRVNQKRLEAITLTSDVFEVPASGGYVHVVVNHSKDFEFTIPENYKGWIHQATASTRGLLDQSVISFTIDPSEEYEKREGKIYFTAGDEQEVVTVYQAGEGQLVLSQNEYNLTAAEQEFTVDVSSNYDFSIEMPKVEWLKENISQTRGMSSHTLKFKVTQNDDYNTRSAKIKIYDKNSNQSEDIVINQASIGAKLILDTKTFSINSEKQDLDIDVMSNFDYNVDFQGANWLRKRQNNTRGITNRVLMLSIDENKNNDARTAQIKLSDKNSEVAEIITITQGAKSGIEVPTKEFAVDELGGTITIKVNANADYKLTSNNDWISIAANTRALTPHEHQVTIAALGDAEDRDGTITVSNDALNYSATITIKQRNTFYFETKSMDIMVGKEKMLSVKNTTKQNVEWSSSNTAIATVTDNGYVKGINKGTATIIAKTADGKHTATCKVRICEIPDMITIKSGGTVSKEGDLLKNGSQIKWAIKNNSPVKITLKSMQLEGKASGELGNEYYANEDIAAGSTVTKTTKIEAAAGYHLPITCHFVFVYDNKESEIDATYE</sequence>
<dbReference type="Proteomes" id="UP000000927">
    <property type="component" value="Chromosome"/>
</dbReference>
<reference evidence="3 4" key="1">
    <citation type="journal article" date="2010" name="Microb. Ecol.">
        <title>Comparative genome analysis of Prevotella ruminicola and Prevotella bryantii: insights into their environmental niche.</title>
        <authorList>
            <consortium name="North American Consortium for Rumen Bacteria"/>
            <person name="Purushe J."/>
            <person name="Fouts D.E."/>
            <person name="Morrison M."/>
            <person name="White B.A."/>
            <person name="Mackie R.I."/>
            <person name="Coutinho P.M."/>
            <person name="Henrissat B."/>
            <person name="Nelson K.E."/>
        </authorList>
    </citation>
    <scope>NUCLEOTIDE SEQUENCE [LARGE SCALE GENOMIC DNA]</scope>
    <source>
        <strain evidence="4">ATCC 19189 / JCM 8958 / 23</strain>
    </source>
</reference>
<keyword evidence="4" id="KW-1185">Reference proteome</keyword>
<dbReference type="CDD" id="cd14948">
    <property type="entry name" value="BACON"/>
    <property type="match status" value="4"/>
</dbReference>
<feature type="chain" id="PRO_5003070977" evidence="1">
    <location>
        <begin position="22"/>
        <end position="676"/>
    </location>
</feature>
<dbReference type="Pfam" id="PF02368">
    <property type="entry name" value="Big_2"/>
    <property type="match status" value="1"/>
</dbReference>
<name>D5ESV9_XYLR2</name>
<evidence type="ECO:0000313" key="4">
    <source>
        <dbReference type="Proteomes" id="UP000000927"/>
    </source>
</evidence>
<feature type="signal peptide" evidence="1">
    <location>
        <begin position="1"/>
        <end position="21"/>
    </location>
</feature>
<dbReference type="InterPro" id="IPR024361">
    <property type="entry name" value="BACON"/>
</dbReference>
<organism evidence="3 4">
    <name type="scientific">Xylanibacter ruminicola (strain ATCC 19189 / DSM 19721 / CIP 105475 / JCM 8958 / 23)</name>
    <name type="common">Prevotella ruminicola</name>
    <dbReference type="NCBI Taxonomy" id="264731"/>
    <lineage>
        <taxon>Bacteria</taxon>
        <taxon>Pseudomonadati</taxon>
        <taxon>Bacteroidota</taxon>
        <taxon>Bacteroidia</taxon>
        <taxon>Bacteroidales</taxon>
        <taxon>Prevotellaceae</taxon>
        <taxon>Xylanibacter</taxon>
    </lineage>
</organism>
<dbReference type="STRING" id="264731.PRU_1402"/>
<dbReference type="eggNOG" id="COG5492">
    <property type="taxonomic scope" value="Bacteria"/>
</dbReference>
<evidence type="ECO:0000256" key="1">
    <source>
        <dbReference type="SAM" id="SignalP"/>
    </source>
</evidence>
<evidence type="ECO:0000259" key="2">
    <source>
        <dbReference type="SMART" id="SM00635"/>
    </source>
</evidence>
<dbReference type="Gene3D" id="2.60.40.10">
    <property type="entry name" value="Immunoglobulins"/>
    <property type="match status" value="5"/>
</dbReference>
<dbReference type="InterPro" id="IPR003343">
    <property type="entry name" value="Big_2"/>
</dbReference>
<dbReference type="AlphaFoldDB" id="D5ESV9"/>
<dbReference type="HOGENOM" id="CLU_406446_0_0_10"/>
<feature type="domain" description="BIG2" evidence="2">
    <location>
        <begin position="485"/>
        <end position="566"/>
    </location>
</feature>
<dbReference type="SMART" id="SM00635">
    <property type="entry name" value="BID_2"/>
    <property type="match status" value="1"/>
</dbReference>
<proteinExistence type="predicted"/>
<gene>
    <name evidence="3" type="ordered locus">PRU_1402</name>
</gene>
<dbReference type="Gene3D" id="2.60.40.1080">
    <property type="match status" value="1"/>
</dbReference>
<dbReference type="EMBL" id="CP002006">
    <property type="protein sequence ID" value="ADE82813.1"/>
    <property type="molecule type" value="Genomic_DNA"/>
</dbReference>
<dbReference type="InterPro" id="IPR008964">
    <property type="entry name" value="Invasin/intimin_cell_adhesion"/>
</dbReference>
<dbReference type="InterPro" id="IPR013783">
    <property type="entry name" value="Ig-like_fold"/>
</dbReference>
<dbReference type="KEGG" id="pru:PRU_1402"/>
<keyword evidence="1" id="KW-0732">Signal</keyword>
<dbReference type="Pfam" id="PF13004">
    <property type="entry name" value="BACON"/>
    <property type="match status" value="4"/>
</dbReference>
<evidence type="ECO:0000313" key="3">
    <source>
        <dbReference type="EMBL" id="ADE82813.1"/>
    </source>
</evidence>
<accession>D5ESV9</accession>
<protein>
    <submittedName>
        <fullName evidence="3">Surface protein</fullName>
    </submittedName>
</protein>